<evidence type="ECO:0000256" key="1">
    <source>
        <dbReference type="SAM" id="MobiDB-lite"/>
    </source>
</evidence>
<dbReference type="PANTHER" id="PTHR47481">
    <property type="match status" value="1"/>
</dbReference>
<reference evidence="3" key="1">
    <citation type="submission" date="2023-07" db="EMBL/GenBank/DDBJ databases">
        <title>A chromosome-level genome assembly of Lolium multiflorum.</title>
        <authorList>
            <person name="Chen Y."/>
            <person name="Copetti D."/>
            <person name="Kolliker R."/>
            <person name="Studer B."/>
        </authorList>
    </citation>
    <scope>NUCLEOTIDE SEQUENCE</scope>
    <source>
        <strain evidence="3">02402/16</strain>
        <tissue evidence="3">Leaf</tissue>
    </source>
</reference>
<feature type="region of interest" description="Disordered" evidence="1">
    <location>
        <begin position="1"/>
        <end position="28"/>
    </location>
</feature>
<accession>A0AAD8SMF7</accession>
<feature type="compositionally biased region" description="Gly residues" evidence="1">
    <location>
        <begin position="314"/>
        <end position="324"/>
    </location>
</feature>
<dbReference type="InterPro" id="IPR043502">
    <property type="entry name" value="DNA/RNA_pol_sf"/>
</dbReference>
<organism evidence="3 4">
    <name type="scientific">Lolium multiflorum</name>
    <name type="common">Italian ryegrass</name>
    <name type="synonym">Lolium perenne subsp. multiflorum</name>
    <dbReference type="NCBI Taxonomy" id="4521"/>
    <lineage>
        <taxon>Eukaryota</taxon>
        <taxon>Viridiplantae</taxon>
        <taxon>Streptophyta</taxon>
        <taxon>Embryophyta</taxon>
        <taxon>Tracheophyta</taxon>
        <taxon>Spermatophyta</taxon>
        <taxon>Magnoliopsida</taxon>
        <taxon>Liliopsida</taxon>
        <taxon>Poales</taxon>
        <taxon>Poaceae</taxon>
        <taxon>BOP clade</taxon>
        <taxon>Pooideae</taxon>
        <taxon>Poodae</taxon>
        <taxon>Poeae</taxon>
        <taxon>Poeae Chloroplast Group 2 (Poeae type)</taxon>
        <taxon>Loliodinae</taxon>
        <taxon>Loliinae</taxon>
        <taxon>Lolium</taxon>
    </lineage>
</organism>
<keyword evidence="4" id="KW-1185">Reference proteome</keyword>
<evidence type="ECO:0000259" key="2">
    <source>
        <dbReference type="Pfam" id="PF07727"/>
    </source>
</evidence>
<dbReference type="PANTHER" id="PTHR47481:SF31">
    <property type="entry name" value="OS01G0873500 PROTEIN"/>
    <property type="match status" value="1"/>
</dbReference>
<feature type="domain" description="Reverse transcriptase Ty1/copia-type" evidence="2">
    <location>
        <begin position="591"/>
        <end position="801"/>
    </location>
</feature>
<dbReference type="SUPFAM" id="SSF56672">
    <property type="entry name" value="DNA/RNA polymerases"/>
    <property type="match status" value="1"/>
</dbReference>
<evidence type="ECO:0000313" key="3">
    <source>
        <dbReference type="EMBL" id="KAK1660405.1"/>
    </source>
</evidence>
<dbReference type="CDD" id="cd09272">
    <property type="entry name" value="RNase_HI_RT_Ty1"/>
    <property type="match status" value="1"/>
</dbReference>
<dbReference type="InterPro" id="IPR013103">
    <property type="entry name" value="RVT_2"/>
</dbReference>
<dbReference type="Proteomes" id="UP001231189">
    <property type="component" value="Unassembled WGS sequence"/>
</dbReference>
<name>A0AAD8SMF7_LOLMU</name>
<feature type="region of interest" description="Disordered" evidence="1">
    <location>
        <begin position="437"/>
        <end position="459"/>
    </location>
</feature>
<feature type="compositionally biased region" description="Polar residues" evidence="1">
    <location>
        <begin position="267"/>
        <end position="298"/>
    </location>
</feature>
<comment type="caution">
    <text evidence="3">The sequence shown here is derived from an EMBL/GenBank/DDBJ whole genome shotgun (WGS) entry which is preliminary data.</text>
</comment>
<evidence type="ECO:0000313" key="4">
    <source>
        <dbReference type="Proteomes" id="UP001231189"/>
    </source>
</evidence>
<feature type="compositionally biased region" description="Low complexity" evidence="1">
    <location>
        <begin position="484"/>
        <end position="523"/>
    </location>
</feature>
<feature type="region of interest" description="Disordered" evidence="1">
    <location>
        <begin position="471"/>
        <end position="556"/>
    </location>
</feature>
<feature type="region of interest" description="Disordered" evidence="1">
    <location>
        <begin position="267"/>
        <end position="327"/>
    </location>
</feature>
<sequence length="861" mass="94118">MTTSGLSSALSNPASTASSGKTTPAGISMSKGSAARVVLTSRIPDVPIDLTNKFTIRLTPDNYLYWRTQVDPILRSNLLFGFVDGSLPCPPEELAVPAKDDTPASIIANPKYSAWHQQDQSILSAIVSSLSEGVIGMVMMIPTSQEAWETLEASFASQSSARVMQIRTALGKTKKHDFPNATAFFNRVKSLADVLSSIGQPLRPEEFNQFLLGGLDGDYDALADRISARPAYDPLPIRDVYAQLLNTEQRVEARRAELGVDIHSANYTSRATGRTSTHQPSSSAPPQQWFGQGNSTGDRPQAPAPPSAPRPQGQQGGRPTGGARGSRPVCQICSKEGHVASCCFKCFKKNYLGTGNDGRNMDRQLAAWNDNSPVAAFHAGASTSSYPVDPYWYVDTAATDHFSNDINKLTIKEKYQGQDTVQTANGAGSGRGARLELLDEEPTTPSVAGRQSSPEDVDRAPHADVDLHATHADEDSPARLTQRPGPASPSSPSSASSTTGAADTVPSHTTSAPSPTATAGPSPVDQPRMTTRLQRGIRQKKVRTDGTVAWSTTKSSDPTLLTTEPYDFRAALASPHWRMAMEAEYTALQKNETWRLVPPRSGVNIIDCKWVFKIKRQADGSIDRYKARLVAKGFKQRQGLDYEDTFSPVVKPTTIRVLLSMALTQGWHLRQLDIQNAFLHGILEEEVFMRQPPGFEDPSYPGFLCRLDKALYGLKQAPRAWHARLSSVLAALGFTPSTADTSLFILRRSELTLYLLVYVDDIIVVSSSSAATDRLVHQLGKTFALKDLGPLHYFLGVEARTKHIEIDFHFVRERVARKLLEIRFISSKDQLADIFTKPLPLPQFTSCRRNLNLSEVEIEGG</sequence>
<gene>
    <name evidence="3" type="ORF">QYE76_048564</name>
</gene>
<dbReference type="Pfam" id="PF07727">
    <property type="entry name" value="RVT_2"/>
    <property type="match status" value="1"/>
</dbReference>
<dbReference type="AlphaFoldDB" id="A0AAD8SMF7"/>
<feature type="compositionally biased region" description="Polar residues" evidence="1">
    <location>
        <begin position="1"/>
        <end position="22"/>
    </location>
</feature>
<feature type="compositionally biased region" description="Polar residues" evidence="1">
    <location>
        <begin position="443"/>
        <end position="454"/>
    </location>
</feature>
<proteinExistence type="predicted"/>
<dbReference type="Pfam" id="PF14223">
    <property type="entry name" value="Retrotran_gag_2"/>
    <property type="match status" value="1"/>
</dbReference>
<dbReference type="EMBL" id="JAUUTY010000003">
    <property type="protein sequence ID" value="KAK1660405.1"/>
    <property type="molecule type" value="Genomic_DNA"/>
</dbReference>
<protein>
    <recommendedName>
        <fullName evidence="2">Reverse transcriptase Ty1/copia-type domain-containing protein</fullName>
    </recommendedName>
</protein>